<accession>A0A086LVK6</accession>
<dbReference type="EMBL" id="AFYV02001831">
    <property type="protein sequence ID" value="KFG60674.1"/>
    <property type="molecule type" value="Genomic_DNA"/>
</dbReference>
<dbReference type="AlphaFoldDB" id="A0A086LVK6"/>
<evidence type="ECO:0000313" key="1">
    <source>
        <dbReference type="EMBL" id="KFG60674.1"/>
    </source>
</evidence>
<evidence type="ECO:0000313" key="2">
    <source>
        <dbReference type="Proteomes" id="UP000028834"/>
    </source>
</evidence>
<name>A0A086LVK6_TOXGO</name>
<reference evidence="1 2" key="1">
    <citation type="submission" date="2014-05" db="EMBL/GenBank/DDBJ databases">
        <authorList>
            <person name="Sibley D."/>
            <person name="Venepally P."/>
            <person name="Karamycheva S."/>
            <person name="Hadjithomas M."/>
            <person name="Khan A."/>
            <person name="Brunk B."/>
            <person name="Roos D."/>
            <person name="Caler E."/>
            <person name="Lorenzi H."/>
        </authorList>
    </citation>
    <scope>NUCLEOTIDE SEQUENCE [LARGE SCALE GENOMIC DNA]</scope>
    <source>
        <strain evidence="1 2">RUB</strain>
    </source>
</reference>
<dbReference type="VEuPathDB" id="ToxoDB:TGRUB_362310"/>
<dbReference type="Proteomes" id="UP000028834">
    <property type="component" value="Unassembled WGS sequence"/>
</dbReference>
<sequence>MVLYSTLFCTLHRIQATYSGRLEREKSPAGGGNSPCQRDFRYCLAWRTLPFQLQGRLQLSEGMGARGTQPHQTEKIPGRRFDLTRELRLEKGDADLSIFCNLLCLEER</sequence>
<proteinExistence type="predicted"/>
<comment type="caution">
    <text evidence="1">The sequence shown here is derived from an EMBL/GenBank/DDBJ whole genome shotgun (WGS) entry which is preliminary data.</text>
</comment>
<organism evidence="1 2">
    <name type="scientific">Toxoplasma gondii RUB</name>
    <dbReference type="NCBI Taxonomy" id="935652"/>
    <lineage>
        <taxon>Eukaryota</taxon>
        <taxon>Sar</taxon>
        <taxon>Alveolata</taxon>
        <taxon>Apicomplexa</taxon>
        <taxon>Conoidasida</taxon>
        <taxon>Coccidia</taxon>
        <taxon>Eucoccidiorida</taxon>
        <taxon>Eimeriorina</taxon>
        <taxon>Sarcocystidae</taxon>
        <taxon>Toxoplasma</taxon>
    </lineage>
</organism>
<gene>
    <name evidence="1" type="ORF">TGRUB_362310</name>
</gene>
<protein>
    <submittedName>
        <fullName evidence="1">Uncharacterized protein</fullName>
    </submittedName>
</protein>